<evidence type="ECO:0008006" key="3">
    <source>
        <dbReference type="Google" id="ProtNLM"/>
    </source>
</evidence>
<proteinExistence type="predicted"/>
<protein>
    <recommendedName>
        <fullName evidence="3">Transposase</fullName>
    </recommendedName>
</protein>
<comment type="caution">
    <text evidence="1">The sequence shown here is derived from an EMBL/GenBank/DDBJ whole genome shotgun (WGS) entry which is preliminary data.</text>
</comment>
<dbReference type="EMBL" id="BAABCE010000001">
    <property type="protein sequence ID" value="GAA3526142.1"/>
    <property type="molecule type" value="Genomic_DNA"/>
</dbReference>
<name>A0ABP6V3L6_9ACTN</name>
<reference evidence="2" key="1">
    <citation type="journal article" date="2019" name="Int. J. Syst. Evol. Microbiol.">
        <title>The Global Catalogue of Microorganisms (GCM) 10K type strain sequencing project: providing services to taxonomists for standard genome sequencing and annotation.</title>
        <authorList>
            <consortium name="The Broad Institute Genomics Platform"/>
            <consortium name="The Broad Institute Genome Sequencing Center for Infectious Disease"/>
            <person name="Wu L."/>
            <person name="Ma J."/>
        </authorList>
    </citation>
    <scope>NUCLEOTIDE SEQUENCE [LARGE SCALE GENOMIC DNA]</scope>
    <source>
        <strain evidence="2">JCM 17656</strain>
    </source>
</reference>
<gene>
    <name evidence="1" type="ORF">GCM10022295_05310</name>
</gene>
<evidence type="ECO:0000313" key="1">
    <source>
        <dbReference type="EMBL" id="GAA3526142.1"/>
    </source>
</evidence>
<evidence type="ECO:0000313" key="2">
    <source>
        <dbReference type="Proteomes" id="UP001500707"/>
    </source>
</evidence>
<organism evidence="1 2">
    <name type="scientific">Streptomyces osmaniensis</name>
    <dbReference type="NCBI Taxonomy" id="593134"/>
    <lineage>
        <taxon>Bacteria</taxon>
        <taxon>Bacillati</taxon>
        <taxon>Actinomycetota</taxon>
        <taxon>Actinomycetes</taxon>
        <taxon>Kitasatosporales</taxon>
        <taxon>Streptomycetaceae</taxon>
        <taxon>Streptomyces</taxon>
    </lineage>
</organism>
<accession>A0ABP6V3L6</accession>
<dbReference type="Proteomes" id="UP001500707">
    <property type="component" value="Unassembled WGS sequence"/>
</dbReference>
<sequence length="112" mass="12022">MPRCQRYITPSTARDTTVEASSSGTFGCSAAKAWPQNAATRSAATRALAGTLDRGVGNCGHSKIGAGKPALRLTRGSVQTTRTCLEGFGWLRMVTFWLSGDWTDAHRTIRFA</sequence>
<keyword evidence="2" id="KW-1185">Reference proteome</keyword>